<dbReference type="GO" id="GO:0003824">
    <property type="term" value="F:catalytic activity"/>
    <property type="evidence" value="ECO:0007669"/>
    <property type="project" value="InterPro"/>
</dbReference>
<organism evidence="3">
    <name type="scientific">Guillardia theta (strain CCMP2712)</name>
    <name type="common">Cryptophyte</name>
    <dbReference type="NCBI Taxonomy" id="905079"/>
    <lineage>
        <taxon>Eukaryota</taxon>
        <taxon>Cryptophyceae</taxon>
        <taxon>Pyrenomonadales</taxon>
        <taxon>Geminigeraceae</taxon>
        <taxon>Guillardia</taxon>
    </lineage>
</organism>
<dbReference type="PaxDb" id="55529-EKX34619"/>
<dbReference type="InterPro" id="IPR029033">
    <property type="entry name" value="His_PPase_superfam"/>
</dbReference>
<proteinExistence type="predicted"/>
<dbReference type="STRING" id="905079.L1IFC7"/>
<evidence type="ECO:0000256" key="1">
    <source>
        <dbReference type="PIRSR" id="PIRSR613078-1"/>
    </source>
</evidence>
<dbReference type="InterPro" id="IPR001345">
    <property type="entry name" value="PG/BPGM_mutase_AS"/>
</dbReference>
<sequence length="287" mass="32452">MPEADLIILMRHGESEANVNPEKYASVGDPNIQLTKEGVQQAVQATGILRKIIGKRPVFSFSSPYVRTRQTASIVLSELSKSNVKVLYNHEDPRIREREFSGSFQRNAPDRSDEDSYSRFFWRPPGGESCADVYDRISLFIDSLWRVFQCQHDVENGVVLIVSHGLAVRLFAMRWLHWSPETFMLSKNLPNCGFIVLEKQRPMGHGSDYYKLSDDSVRLLGISSVESESHPSTWPLPLHNDSVESRTFCFKNTSGLSCIVRISPLTSHFFCTANSRFGSAKCNLGRS</sequence>
<dbReference type="EMBL" id="JH993105">
    <property type="protein sequence ID" value="EKX34619.1"/>
    <property type="molecule type" value="Genomic_DNA"/>
</dbReference>
<evidence type="ECO:0000313" key="5">
    <source>
        <dbReference type="Proteomes" id="UP000011087"/>
    </source>
</evidence>
<feature type="active site" description="Proton donor/acceptor" evidence="1">
    <location>
        <position position="97"/>
    </location>
</feature>
<name>L1IFC7_GUITC</name>
<dbReference type="Pfam" id="PF00300">
    <property type="entry name" value="His_Phos_1"/>
    <property type="match status" value="1"/>
</dbReference>
<dbReference type="HOGENOM" id="CLU_971284_0_0_1"/>
<reference evidence="5" key="2">
    <citation type="submission" date="2012-11" db="EMBL/GenBank/DDBJ databases">
        <authorList>
            <person name="Kuo A."/>
            <person name="Curtis B.A."/>
            <person name="Tanifuji G."/>
            <person name="Burki F."/>
            <person name="Gruber A."/>
            <person name="Irimia M."/>
            <person name="Maruyama S."/>
            <person name="Arias M.C."/>
            <person name="Ball S.G."/>
            <person name="Gile G.H."/>
            <person name="Hirakawa Y."/>
            <person name="Hopkins J.F."/>
            <person name="Rensing S.A."/>
            <person name="Schmutz J."/>
            <person name="Symeonidi A."/>
            <person name="Elias M."/>
            <person name="Eveleigh R.J."/>
            <person name="Herman E.K."/>
            <person name="Klute M.J."/>
            <person name="Nakayama T."/>
            <person name="Obornik M."/>
            <person name="Reyes-Prieto A."/>
            <person name="Armbrust E.V."/>
            <person name="Aves S.J."/>
            <person name="Beiko R.G."/>
            <person name="Coutinho P."/>
            <person name="Dacks J.B."/>
            <person name="Durnford D.G."/>
            <person name="Fast N.M."/>
            <person name="Green B.R."/>
            <person name="Grisdale C."/>
            <person name="Hempe F."/>
            <person name="Henrissat B."/>
            <person name="Hoppner M.P."/>
            <person name="Ishida K.-I."/>
            <person name="Kim E."/>
            <person name="Koreny L."/>
            <person name="Kroth P.G."/>
            <person name="Liu Y."/>
            <person name="Malik S.-B."/>
            <person name="Maier U.G."/>
            <person name="McRose D."/>
            <person name="Mock T."/>
            <person name="Neilson J.A."/>
            <person name="Onodera N.T."/>
            <person name="Poole A.M."/>
            <person name="Pritham E.J."/>
            <person name="Richards T.A."/>
            <person name="Rocap G."/>
            <person name="Roy S.W."/>
            <person name="Sarai C."/>
            <person name="Schaack S."/>
            <person name="Shirato S."/>
            <person name="Slamovits C.H."/>
            <person name="Spencer D.F."/>
            <person name="Suzuki S."/>
            <person name="Worden A.Z."/>
            <person name="Zauner S."/>
            <person name="Barry K."/>
            <person name="Bell C."/>
            <person name="Bharti A.K."/>
            <person name="Crow J.A."/>
            <person name="Grimwood J."/>
            <person name="Kramer R."/>
            <person name="Lindquist E."/>
            <person name="Lucas S."/>
            <person name="Salamov A."/>
            <person name="McFadden G.I."/>
            <person name="Lane C.E."/>
            <person name="Keeling P.J."/>
            <person name="Gray M.W."/>
            <person name="Grigoriev I.V."/>
            <person name="Archibald J.M."/>
        </authorList>
    </citation>
    <scope>NUCLEOTIDE SEQUENCE</scope>
    <source>
        <strain evidence="5">CCMP2712</strain>
    </source>
</reference>
<dbReference type="PROSITE" id="PS00175">
    <property type="entry name" value="PG_MUTASE"/>
    <property type="match status" value="1"/>
</dbReference>
<dbReference type="SUPFAM" id="SSF53254">
    <property type="entry name" value="Phosphoglycerate mutase-like"/>
    <property type="match status" value="1"/>
</dbReference>
<dbReference type="SMART" id="SM00855">
    <property type="entry name" value="PGAM"/>
    <property type="match status" value="1"/>
</dbReference>
<dbReference type="InterPro" id="IPR013078">
    <property type="entry name" value="His_Pase_superF_clade-1"/>
</dbReference>
<evidence type="ECO:0000256" key="2">
    <source>
        <dbReference type="PIRSR" id="PIRSR613078-2"/>
    </source>
</evidence>
<dbReference type="KEGG" id="gtt:GUITHDRAFT_80402"/>
<protein>
    <recommendedName>
        <fullName evidence="6">Phosphoglycerate mutase</fullName>
    </recommendedName>
</protein>
<dbReference type="Gene3D" id="3.40.50.1240">
    <property type="entry name" value="Phosphoglycerate mutase-like"/>
    <property type="match status" value="1"/>
</dbReference>
<reference evidence="4" key="3">
    <citation type="submission" date="2015-06" db="UniProtKB">
        <authorList>
            <consortium name="EnsemblProtists"/>
        </authorList>
    </citation>
    <scope>IDENTIFICATION</scope>
</reference>
<dbReference type="AlphaFoldDB" id="L1IFC7"/>
<accession>L1IFC7</accession>
<dbReference type="EnsemblProtists" id="EKX34619">
    <property type="protein sequence ID" value="EKX34619"/>
    <property type="gene ID" value="GUITHDRAFT_80402"/>
</dbReference>
<feature type="binding site" evidence="2">
    <location>
        <begin position="11"/>
        <end position="18"/>
    </location>
    <ligand>
        <name>substrate</name>
    </ligand>
</feature>
<dbReference type="GeneID" id="17291364"/>
<keyword evidence="5" id="KW-1185">Reference proteome</keyword>
<dbReference type="CDD" id="cd07067">
    <property type="entry name" value="HP_PGM_like"/>
    <property type="match status" value="1"/>
</dbReference>
<evidence type="ECO:0000313" key="3">
    <source>
        <dbReference type="EMBL" id="EKX34619.1"/>
    </source>
</evidence>
<evidence type="ECO:0000313" key="4">
    <source>
        <dbReference type="EnsemblProtists" id="EKX34619"/>
    </source>
</evidence>
<reference evidence="3 5" key="1">
    <citation type="journal article" date="2012" name="Nature">
        <title>Algal genomes reveal evolutionary mosaicism and the fate of nucleomorphs.</title>
        <authorList>
            <consortium name="DOE Joint Genome Institute"/>
            <person name="Curtis B.A."/>
            <person name="Tanifuji G."/>
            <person name="Burki F."/>
            <person name="Gruber A."/>
            <person name="Irimia M."/>
            <person name="Maruyama S."/>
            <person name="Arias M.C."/>
            <person name="Ball S.G."/>
            <person name="Gile G.H."/>
            <person name="Hirakawa Y."/>
            <person name="Hopkins J.F."/>
            <person name="Kuo A."/>
            <person name="Rensing S.A."/>
            <person name="Schmutz J."/>
            <person name="Symeonidi A."/>
            <person name="Elias M."/>
            <person name="Eveleigh R.J."/>
            <person name="Herman E.K."/>
            <person name="Klute M.J."/>
            <person name="Nakayama T."/>
            <person name="Obornik M."/>
            <person name="Reyes-Prieto A."/>
            <person name="Armbrust E.V."/>
            <person name="Aves S.J."/>
            <person name="Beiko R.G."/>
            <person name="Coutinho P."/>
            <person name="Dacks J.B."/>
            <person name="Durnford D.G."/>
            <person name="Fast N.M."/>
            <person name="Green B.R."/>
            <person name="Grisdale C.J."/>
            <person name="Hempel F."/>
            <person name="Henrissat B."/>
            <person name="Hoppner M.P."/>
            <person name="Ishida K."/>
            <person name="Kim E."/>
            <person name="Koreny L."/>
            <person name="Kroth P.G."/>
            <person name="Liu Y."/>
            <person name="Malik S.B."/>
            <person name="Maier U.G."/>
            <person name="McRose D."/>
            <person name="Mock T."/>
            <person name="Neilson J.A."/>
            <person name="Onodera N.T."/>
            <person name="Poole A.M."/>
            <person name="Pritham E.J."/>
            <person name="Richards T.A."/>
            <person name="Rocap G."/>
            <person name="Roy S.W."/>
            <person name="Sarai C."/>
            <person name="Schaack S."/>
            <person name="Shirato S."/>
            <person name="Slamovits C.H."/>
            <person name="Spencer D.F."/>
            <person name="Suzuki S."/>
            <person name="Worden A.Z."/>
            <person name="Zauner S."/>
            <person name="Barry K."/>
            <person name="Bell C."/>
            <person name="Bharti A.K."/>
            <person name="Crow J.A."/>
            <person name="Grimwood J."/>
            <person name="Kramer R."/>
            <person name="Lindquist E."/>
            <person name="Lucas S."/>
            <person name="Salamov A."/>
            <person name="McFadden G.I."/>
            <person name="Lane C.E."/>
            <person name="Keeling P.J."/>
            <person name="Gray M.W."/>
            <person name="Grigoriev I.V."/>
            <person name="Archibald J.M."/>
        </authorList>
    </citation>
    <scope>NUCLEOTIDE SEQUENCE</scope>
    <source>
        <strain evidence="3 5">CCMP2712</strain>
    </source>
</reference>
<dbReference type="Proteomes" id="UP000011087">
    <property type="component" value="Unassembled WGS sequence"/>
</dbReference>
<dbReference type="RefSeq" id="XP_005821599.1">
    <property type="nucleotide sequence ID" value="XM_005821542.1"/>
</dbReference>
<gene>
    <name evidence="3" type="ORF">GUITHDRAFT_80402</name>
</gene>
<dbReference type="OrthoDB" id="10261749at2759"/>
<evidence type="ECO:0008006" key="6">
    <source>
        <dbReference type="Google" id="ProtNLM"/>
    </source>
</evidence>
<dbReference type="InterPro" id="IPR052765">
    <property type="entry name" value="PGM-Related"/>
</dbReference>
<feature type="binding site" evidence="2">
    <location>
        <position position="67"/>
    </location>
    <ligand>
        <name>substrate</name>
    </ligand>
</feature>
<dbReference type="OMA" id="MRLFCMR"/>
<feature type="active site" description="Tele-phosphohistidine intermediate" evidence="1">
    <location>
        <position position="12"/>
    </location>
</feature>
<dbReference type="PANTHER" id="PTHR46192">
    <property type="entry name" value="BROAD-RANGE ACID PHOSPHATASE DET1"/>
    <property type="match status" value="1"/>
</dbReference>